<dbReference type="EMBL" id="JACHNU010000008">
    <property type="protein sequence ID" value="MBB4664670.1"/>
    <property type="molecule type" value="Genomic_DNA"/>
</dbReference>
<dbReference type="InterPro" id="IPR000182">
    <property type="entry name" value="GNAT_dom"/>
</dbReference>
<name>A0A840IL83_9ACTN</name>
<dbReference type="InterPro" id="IPR051908">
    <property type="entry name" value="Ribosomal_N-acetyltransferase"/>
</dbReference>
<protein>
    <submittedName>
        <fullName evidence="3">RimJ/RimL family protein N-acetyltransferase</fullName>
    </submittedName>
</protein>
<dbReference type="PANTHER" id="PTHR43441:SF10">
    <property type="entry name" value="ACETYLTRANSFERASE"/>
    <property type="match status" value="1"/>
</dbReference>
<comment type="caution">
    <text evidence="3">The sequence shown here is derived from an EMBL/GenBank/DDBJ whole genome shotgun (WGS) entry which is preliminary data.</text>
</comment>
<gene>
    <name evidence="3" type="ORF">BDZ31_004285</name>
</gene>
<dbReference type="GO" id="GO:1990189">
    <property type="term" value="F:protein N-terminal-serine acetyltransferase activity"/>
    <property type="evidence" value="ECO:0007669"/>
    <property type="project" value="TreeGrafter"/>
</dbReference>
<dbReference type="RefSeq" id="WP_183344914.1">
    <property type="nucleotide sequence ID" value="NZ_JACHNU010000008.1"/>
</dbReference>
<reference evidence="3 4" key="1">
    <citation type="submission" date="2020-08" db="EMBL/GenBank/DDBJ databases">
        <title>Genomic Encyclopedia of Archaeal and Bacterial Type Strains, Phase II (KMG-II): from individual species to whole genera.</title>
        <authorList>
            <person name="Goeker M."/>
        </authorList>
    </citation>
    <scope>NUCLEOTIDE SEQUENCE [LARGE SCALE GENOMIC DNA]</scope>
    <source>
        <strain evidence="3 4">DSM 23288</strain>
    </source>
</reference>
<dbReference type="PANTHER" id="PTHR43441">
    <property type="entry name" value="RIBOSOMAL-PROTEIN-SERINE ACETYLTRANSFERASE"/>
    <property type="match status" value="1"/>
</dbReference>
<dbReference type="AlphaFoldDB" id="A0A840IL83"/>
<accession>A0A840IL83</accession>
<dbReference type="PROSITE" id="PS51186">
    <property type="entry name" value="GNAT"/>
    <property type="match status" value="1"/>
</dbReference>
<evidence type="ECO:0000313" key="3">
    <source>
        <dbReference type="EMBL" id="MBB4664670.1"/>
    </source>
</evidence>
<organism evidence="3 4">
    <name type="scientific">Conexibacter arvalis</name>
    <dbReference type="NCBI Taxonomy" id="912552"/>
    <lineage>
        <taxon>Bacteria</taxon>
        <taxon>Bacillati</taxon>
        <taxon>Actinomycetota</taxon>
        <taxon>Thermoleophilia</taxon>
        <taxon>Solirubrobacterales</taxon>
        <taxon>Conexibacteraceae</taxon>
        <taxon>Conexibacter</taxon>
    </lineage>
</organism>
<feature type="compositionally biased region" description="Low complexity" evidence="1">
    <location>
        <begin position="195"/>
        <end position="207"/>
    </location>
</feature>
<dbReference type="Gene3D" id="3.40.630.30">
    <property type="match status" value="1"/>
</dbReference>
<sequence>MRPLPPLDPPPTDGVLALRRWRPADVPQIAAACVDPEIQRWTLVPAGYEERDARDFLARGDAGWTDGTLASLAVVAVDDPATVLGAVGFGRPDWQTGRAGEAGYWVVPAARGRGVASGGLELLTRWAFGALGLRRLELQVIAGNVASERVAVRAGYRRVGVDTATTKQGEVAVTVFARDAALPLRAVILPSADRPTPAAPVSAPSTARFPRRP</sequence>
<dbReference type="InterPro" id="IPR016181">
    <property type="entry name" value="Acyl_CoA_acyltransferase"/>
</dbReference>
<dbReference type="GO" id="GO:0008999">
    <property type="term" value="F:protein-N-terminal-alanine acetyltransferase activity"/>
    <property type="evidence" value="ECO:0007669"/>
    <property type="project" value="TreeGrafter"/>
</dbReference>
<dbReference type="SUPFAM" id="SSF55729">
    <property type="entry name" value="Acyl-CoA N-acyltransferases (Nat)"/>
    <property type="match status" value="1"/>
</dbReference>
<dbReference type="Proteomes" id="UP000585272">
    <property type="component" value="Unassembled WGS sequence"/>
</dbReference>
<dbReference type="GO" id="GO:0005737">
    <property type="term" value="C:cytoplasm"/>
    <property type="evidence" value="ECO:0007669"/>
    <property type="project" value="TreeGrafter"/>
</dbReference>
<feature type="region of interest" description="Disordered" evidence="1">
    <location>
        <begin position="194"/>
        <end position="213"/>
    </location>
</feature>
<keyword evidence="3" id="KW-0808">Transferase</keyword>
<evidence type="ECO:0000259" key="2">
    <source>
        <dbReference type="PROSITE" id="PS51186"/>
    </source>
</evidence>
<keyword evidence="4" id="KW-1185">Reference proteome</keyword>
<feature type="domain" description="N-acetyltransferase" evidence="2">
    <location>
        <begin position="16"/>
        <end position="185"/>
    </location>
</feature>
<proteinExistence type="predicted"/>
<evidence type="ECO:0000313" key="4">
    <source>
        <dbReference type="Proteomes" id="UP000585272"/>
    </source>
</evidence>
<evidence type="ECO:0000256" key="1">
    <source>
        <dbReference type="SAM" id="MobiDB-lite"/>
    </source>
</evidence>
<dbReference type="Pfam" id="PF13302">
    <property type="entry name" value="Acetyltransf_3"/>
    <property type="match status" value="1"/>
</dbReference>